<gene>
    <name evidence="1" type="ORF">PDIGIT_LOCUS2816</name>
</gene>
<dbReference type="Proteomes" id="UP001152607">
    <property type="component" value="Unassembled WGS sequence"/>
</dbReference>
<comment type="caution">
    <text evidence="1">The sequence shown here is derived from an EMBL/GenBank/DDBJ whole genome shotgun (WGS) entry which is preliminary data.</text>
</comment>
<dbReference type="EMBL" id="CAOQHR010000002">
    <property type="protein sequence ID" value="CAI6300480.1"/>
    <property type="molecule type" value="Genomic_DNA"/>
</dbReference>
<sequence>MTLPRLAGLTISPKVPAPIVSGQPPNVPLKNRKTIKAAREGESAAAILKTV</sequence>
<protein>
    <submittedName>
        <fullName evidence="1">Uncharacterized protein</fullName>
    </submittedName>
</protein>
<reference evidence="1" key="1">
    <citation type="submission" date="2023-01" db="EMBL/GenBank/DDBJ databases">
        <authorList>
            <person name="Van Ghelder C."/>
            <person name="Rancurel C."/>
        </authorList>
    </citation>
    <scope>NUCLEOTIDE SEQUENCE</scope>
    <source>
        <strain evidence="1">CNCM I-4278</strain>
    </source>
</reference>
<evidence type="ECO:0000313" key="2">
    <source>
        <dbReference type="Proteomes" id="UP001152607"/>
    </source>
</evidence>
<organism evidence="1 2">
    <name type="scientific">Periconia digitata</name>
    <dbReference type="NCBI Taxonomy" id="1303443"/>
    <lineage>
        <taxon>Eukaryota</taxon>
        <taxon>Fungi</taxon>
        <taxon>Dikarya</taxon>
        <taxon>Ascomycota</taxon>
        <taxon>Pezizomycotina</taxon>
        <taxon>Dothideomycetes</taxon>
        <taxon>Pleosporomycetidae</taxon>
        <taxon>Pleosporales</taxon>
        <taxon>Massarineae</taxon>
        <taxon>Periconiaceae</taxon>
        <taxon>Periconia</taxon>
    </lineage>
</organism>
<accession>A0A9W4U8V0</accession>
<keyword evidence="2" id="KW-1185">Reference proteome</keyword>
<evidence type="ECO:0000313" key="1">
    <source>
        <dbReference type="EMBL" id="CAI6300480.1"/>
    </source>
</evidence>
<name>A0A9W4U8V0_9PLEO</name>
<proteinExistence type="predicted"/>
<dbReference type="AlphaFoldDB" id="A0A9W4U8V0"/>